<dbReference type="Gene3D" id="3.10.580.10">
    <property type="entry name" value="CBS-domain"/>
    <property type="match status" value="1"/>
</dbReference>
<dbReference type="Proteomes" id="UP000229782">
    <property type="component" value="Unassembled WGS sequence"/>
</dbReference>
<dbReference type="EMBL" id="PCWM01000055">
    <property type="protein sequence ID" value="PIR03064.1"/>
    <property type="molecule type" value="Genomic_DNA"/>
</dbReference>
<keyword evidence="1 2" id="KW-0129">CBS domain</keyword>
<dbReference type="InterPro" id="IPR051257">
    <property type="entry name" value="Diverse_CBS-Domain"/>
</dbReference>
<dbReference type="SUPFAM" id="SSF54631">
    <property type="entry name" value="CBS-domain pair"/>
    <property type="match status" value="1"/>
</dbReference>
<proteinExistence type="predicted"/>
<dbReference type="PROSITE" id="PS51371">
    <property type="entry name" value="CBS"/>
    <property type="match status" value="2"/>
</dbReference>
<evidence type="ECO:0000313" key="4">
    <source>
        <dbReference type="EMBL" id="PIR03064.1"/>
    </source>
</evidence>
<evidence type="ECO:0000256" key="2">
    <source>
        <dbReference type="PROSITE-ProRule" id="PRU00703"/>
    </source>
</evidence>
<feature type="domain" description="CBS" evidence="3">
    <location>
        <begin position="7"/>
        <end position="64"/>
    </location>
</feature>
<dbReference type="InterPro" id="IPR046342">
    <property type="entry name" value="CBS_dom_sf"/>
</dbReference>
<reference evidence="4 5" key="1">
    <citation type="submission" date="2017-09" db="EMBL/GenBank/DDBJ databases">
        <title>Depth-based differentiation of microbial function through sediment-hosted aquifers and enrichment of novel symbionts in the deep terrestrial subsurface.</title>
        <authorList>
            <person name="Probst A.J."/>
            <person name="Ladd B."/>
            <person name="Jarett J.K."/>
            <person name="Geller-Mcgrath D.E."/>
            <person name="Sieber C.M."/>
            <person name="Emerson J.B."/>
            <person name="Anantharaman K."/>
            <person name="Thomas B.C."/>
            <person name="Malmstrom R."/>
            <person name="Stieglmeier M."/>
            <person name="Klingl A."/>
            <person name="Woyke T."/>
            <person name="Ryan C.M."/>
            <person name="Banfield J.F."/>
        </authorList>
    </citation>
    <scope>NUCLEOTIDE SEQUENCE [LARGE SCALE GENOMIC DNA]</scope>
    <source>
        <strain evidence="4">CG11_big_fil_rev_8_21_14_0_20_43_7</strain>
    </source>
</reference>
<protein>
    <recommendedName>
        <fullName evidence="3">CBS domain-containing protein</fullName>
    </recommendedName>
</protein>
<gene>
    <name evidence="4" type="ORF">COV60_02310</name>
</gene>
<evidence type="ECO:0000256" key="1">
    <source>
        <dbReference type="ARBA" id="ARBA00023122"/>
    </source>
</evidence>
<evidence type="ECO:0000313" key="5">
    <source>
        <dbReference type="Proteomes" id="UP000229782"/>
    </source>
</evidence>
<name>A0A2H0N2D0_9BACT</name>
<dbReference type="InterPro" id="IPR000644">
    <property type="entry name" value="CBS_dom"/>
</dbReference>
<accession>A0A2H0N2D0</accession>
<dbReference type="PANTHER" id="PTHR43080">
    <property type="entry name" value="CBS DOMAIN-CONTAINING PROTEIN CBSX3, MITOCHONDRIAL"/>
    <property type="match status" value="1"/>
</dbReference>
<organism evidence="4 5">
    <name type="scientific">Candidatus Magasanikbacteria bacterium CG11_big_fil_rev_8_21_14_0_20_43_7</name>
    <dbReference type="NCBI Taxonomy" id="1974654"/>
    <lineage>
        <taxon>Bacteria</taxon>
        <taxon>Candidatus Magasanikiibacteriota</taxon>
    </lineage>
</organism>
<comment type="caution">
    <text evidence="4">The sequence shown here is derived from an EMBL/GenBank/DDBJ whole genome shotgun (WGS) entry which is preliminary data.</text>
</comment>
<sequence length="161" mass="18315">MIVQDVMNTEIVSLPDATPFLQAVQFFLQHNIHGAPIIDNTGILVGVISEKDLLRALYPTSKDFYSHPEEYFLHDGMQESMDEAKHKQVKHIMNTQLVTASPRMDIIKVGAIMVATGIHRMPVVDSRHTLIGMVSRHDIYKHIMKEQFHIMPATTHPLFSM</sequence>
<evidence type="ECO:0000259" key="3">
    <source>
        <dbReference type="PROSITE" id="PS51371"/>
    </source>
</evidence>
<dbReference type="AlphaFoldDB" id="A0A2H0N2D0"/>
<feature type="domain" description="CBS" evidence="3">
    <location>
        <begin position="93"/>
        <end position="154"/>
    </location>
</feature>
<dbReference type="PANTHER" id="PTHR43080:SF2">
    <property type="entry name" value="CBS DOMAIN-CONTAINING PROTEIN"/>
    <property type="match status" value="1"/>
</dbReference>
<dbReference type="Pfam" id="PF00571">
    <property type="entry name" value="CBS"/>
    <property type="match status" value="2"/>
</dbReference>
<dbReference type="SMART" id="SM00116">
    <property type="entry name" value="CBS"/>
    <property type="match status" value="2"/>
</dbReference>